<proteinExistence type="predicted"/>
<evidence type="ECO:0000313" key="3">
    <source>
        <dbReference type="EMBL" id="MBB5837628.1"/>
    </source>
</evidence>
<feature type="region of interest" description="Disordered" evidence="1">
    <location>
        <begin position="173"/>
        <end position="211"/>
    </location>
</feature>
<dbReference type="InterPro" id="IPR027304">
    <property type="entry name" value="Trigger_fact/SurA_dom_sf"/>
</dbReference>
<feature type="compositionally biased region" description="Low complexity" evidence="1">
    <location>
        <begin position="198"/>
        <end position="211"/>
    </location>
</feature>
<dbReference type="Proteomes" id="UP000549971">
    <property type="component" value="Unassembled WGS sequence"/>
</dbReference>
<evidence type="ECO:0000313" key="4">
    <source>
        <dbReference type="Proteomes" id="UP000549971"/>
    </source>
</evidence>
<evidence type="ECO:0008006" key="5">
    <source>
        <dbReference type="Google" id="ProtNLM"/>
    </source>
</evidence>
<dbReference type="SUPFAM" id="SSF109998">
    <property type="entry name" value="Triger factor/SurA peptide-binding domain-like"/>
    <property type="match status" value="1"/>
</dbReference>
<evidence type="ECO:0000256" key="2">
    <source>
        <dbReference type="SAM" id="SignalP"/>
    </source>
</evidence>
<keyword evidence="4" id="KW-1185">Reference proteome</keyword>
<feature type="chain" id="PRO_5039434161" description="SurA-like protein" evidence="2">
    <location>
        <begin position="24"/>
        <end position="211"/>
    </location>
</feature>
<evidence type="ECO:0000256" key="1">
    <source>
        <dbReference type="SAM" id="MobiDB-lite"/>
    </source>
</evidence>
<organism evidence="3 4">
    <name type="scientific">Kribbella italica</name>
    <dbReference type="NCBI Taxonomy" id="1540520"/>
    <lineage>
        <taxon>Bacteria</taxon>
        <taxon>Bacillati</taxon>
        <taxon>Actinomycetota</taxon>
        <taxon>Actinomycetes</taxon>
        <taxon>Propionibacteriales</taxon>
        <taxon>Kribbellaceae</taxon>
        <taxon>Kribbella</taxon>
    </lineage>
</organism>
<reference evidence="3 4" key="1">
    <citation type="submission" date="2020-08" db="EMBL/GenBank/DDBJ databases">
        <title>Sequencing the genomes of 1000 actinobacteria strains.</title>
        <authorList>
            <person name="Klenk H.-P."/>
        </authorList>
    </citation>
    <scope>NUCLEOTIDE SEQUENCE [LARGE SCALE GENOMIC DNA]</scope>
    <source>
        <strain evidence="3 4">DSM 28967</strain>
    </source>
</reference>
<dbReference type="EMBL" id="JACHMY010000001">
    <property type="protein sequence ID" value="MBB5837628.1"/>
    <property type="molecule type" value="Genomic_DNA"/>
</dbReference>
<feature type="signal peptide" evidence="2">
    <location>
        <begin position="1"/>
        <end position="23"/>
    </location>
</feature>
<name>A0A7W9J9Y7_9ACTN</name>
<dbReference type="AlphaFoldDB" id="A0A7W9J9Y7"/>
<dbReference type="PROSITE" id="PS51257">
    <property type="entry name" value="PROKAR_LIPOPROTEIN"/>
    <property type="match status" value="1"/>
</dbReference>
<keyword evidence="2" id="KW-0732">Signal</keyword>
<dbReference type="RefSeq" id="WP_184797780.1">
    <property type="nucleotide sequence ID" value="NZ_JACHMY010000001.1"/>
</dbReference>
<sequence>MSRKLAHVAGAALASVLLLGGCAEGTHPGAAAVVGGTEITVGDVDETSRSVTTALGQPFTASLALSELVNSALVQQVADQRAVTVTDAELAPAMKAVVGDQAAYDKFVADPVAEEFLRGVAKAAVGTIKLGGGTGITDPNVQQAQQAGLVAVKDAAKTIDVSVSPRFGKWTDGAIDGKVSGSLSEESAQAKAKREAAEQQQQQQQQPQPQG</sequence>
<comment type="caution">
    <text evidence="3">The sequence shown here is derived from an EMBL/GenBank/DDBJ whole genome shotgun (WGS) entry which is preliminary data.</text>
</comment>
<accession>A0A7W9J9Y7</accession>
<gene>
    <name evidence="3" type="ORF">HDA39_004362</name>
</gene>
<protein>
    <recommendedName>
        <fullName evidence="5">SurA-like protein</fullName>
    </recommendedName>
</protein>